<feature type="signal peptide" evidence="1">
    <location>
        <begin position="1"/>
        <end position="21"/>
    </location>
</feature>
<evidence type="ECO:0008006" key="4">
    <source>
        <dbReference type="Google" id="ProtNLM"/>
    </source>
</evidence>
<sequence length="212" mass="24038">MKKIILIFGFLSFLIISCATPYLQSSTNVSKVKKKYDKILIFANSKDKTTRLQFENQMVQDFAAQGIKAFSSMAVIQTNSFSKQLNEKDVEELRAKLVADGYTGVIITNLLSKDQYSDVVSGGTSTAYVPMRYGRFGRYYGAYPVNYWEPDQVQIGTEYTLESCLYDITESDKDNLQWVGRFQVKDPSSLTGSIEKYSKELVDQLLLENIAQ</sequence>
<evidence type="ECO:0000313" key="3">
    <source>
        <dbReference type="Proteomes" id="UP001244787"/>
    </source>
</evidence>
<accession>A0ABT8DFS7</accession>
<feature type="chain" id="PRO_5046627396" description="DUF4136 domain-containing protein" evidence="1">
    <location>
        <begin position="22"/>
        <end position="212"/>
    </location>
</feature>
<protein>
    <recommendedName>
        <fullName evidence="4">DUF4136 domain-containing protein</fullName>
    </recommendedName>
</protein>
<gene>
    <name evidence="2" type="ORF">QRD02_04085</name>
</gene>
<dbReference type="RefSeq" id="WP_290253641.1">
    <property type="nucleotide sequence ID" value="NZ_JAUGQQ010000002.1"/>
</dbReference>
<comment type="caution">
    <text evidence="2">The sequence shown here is derived from an EMBL/GenBank/DDBJ whole genome shotgun (WGS) entry which is preliminary data.</text>
</comment>
<keyword evidence="1" id="KW-0732">Signal</keyword>
<organism evidence="2 3">
    <name type="scientific">Aequorivita aurantiaca</name>
    <dbReference type="NCBI Taxonomy" id="3053356"/>
    <lineage>
        <taxon>Bacteria</taxon>
        <taxon>Pseudomonadati</taxon>
        <taxon>Bacteroidota</taxon>
        <taxon>Flavobacteriia</taxon>
        <taxon>Flavobacteriales</taxon>
        <taxon>Flavobacteriaceae</taxon>
        <taxon>Aequorivita</taxon>
    </lineage>
</organism>
<name>A0ABT8DFS7_9FLAO</name>
<evidence type="ECO:0000256" key="1">
    <source>
        <dbReference type="SAM" id="SignalP"/>
    </source>
</evidence>
<proteinExistence type="predicted"/>
<dbReference type="Proteomes" id="UP001244787">
    <property type="component" value="Unassembled WGS sequence"/>
</dbReference>
<dbReference type="PROSITE" id="PS51257">
    <property type="entry name" value="PROKAR_LIPOPROTEIN"/>
    <property type="match status" value="1"/>
</dbReference>
<dbReference type="EMBL" id="JAUGQQ010000002">
    <property type="protein sequence ID" value="MDN3723549.1"/>
    <property type="molecule type" value="Genomic_DNA"/>
</dbReference>
<evidence type="ECO:0000313" key="2">
    <source>
        <dbReference type="EMBL" id="MDN3723549.1"/>
    </source>
</evidence>
<keyword evidence="3" id="KW-1185">Reference proteome</keyword>
<reference evidence="2 3" key="1">
    <citation type="submission" date="2023-06" db="EMBL/GenBank/DDBJ databases">
        <authorList>
            <person name="Ye Y.-Q."/>
            <person name="Du Z.-J."/>
        </authorList>
    </citation>
    <scope>NUCLEOTIDE SEQUENCE [LARGE SCALE GENOMIC DNA]</scope>
    <source>
        <strain evidence="2 3">SDUM287046</strain>
    </source>
</reference>